<organism evidence="2 3">
    <name type="scientific">Protopolystoma xenopodis</name>
    <dbReference type="NCBI Taxonomy" id="117903"/>
    <lineage>
        <taxon>Eukaryota</taxon>
        <taxon>Metazoa</taxon>
        <taxon>Spiralia</taxon>
        <taxon>Lophotrochozoa</taxon>
        <taxon>Platyhelminthes</taxon>
        <taxon>Monogenea</taxon>
        <taxon>Polyopisthocotylea</taxon>
        <taxon>Polystomatidea</taxon>
        <taxon>Polystomatidae</taxon>
        <taxon>Protopolystoma</taxon>
    </lineage>
</organism>
<keyword evidence="3" id="KW-1185">Reference proteome</keyword>
<dbReference type="AlphaFoldDB" id="A0A3S4ZR56"/>
<evidence type="ECO:0000256" key="1">
    <source>
        <dbReference type="SAM" id="MobiDB-lite"/>
    </source>
</evidence>
<feature type="compositionally biased region" description="Basic and acidic residues" evidence="1">
    <location>
        <begin position="1"/>
        <end position="13"/>
    </location>
</feature>
<comment type="caution">
    <text evidence="2">The sequence shown here is derived from an EMBL/GenBank/DDBJ whole genome shotgun (WGS) entry which is preliminary data.</text>
</comment>
<reference evidence="2" key="1">
    <citation type="submission" date="2018-11" db="EMBL/GenBank/DDBJ databases">
        <authorList>
            <consortium name="Pathogen Informatics"/>
        </authorList>
    </citation>
    <scope>NUCLEOTIDE SEQUENCE</scope>
</reference>
<sequence length="90" mass="10078">MLPRSDDVRHMTDESLPPPHRNRGISPWKQHQYECSSKANRQLVKWNPPSSSGRTGLRISSPNTFPRNKSKLNSSSSPGTREDVSPIAPT</sequence>
<dbReference type="EMBL" id="CAAALY010033980">
    <property type="protein sequence ID" value="VEL17735.1"/>
    <property type="molecule type" value="Genomic_DNA"/>
</dbReference>
<feature type="region of interest" description="Disordered" evidence="1">
    <location>
        <begin position="1"/>
        <end position="90"/>
    </location>
</feature>
<name>A0A3S4ZR56_9PLAT</name>
<feature type="compositionally biased region" description="Polar residues" evidence="1">
    <location>
        <begin position="48"/>
        <end position="79"/>
    </location>
</feature>
<evidence type="ECO:0000313" key="2">
    <source>
        <dbReference type="EMBL" id="VEL17735.1"/>
    </source>
</evidence>
<protein>
    <submittedName>
        <fullName evidence="2">Uncharacterized protein</fullName>
    </submittedName>
</protein>
<dbReference type="Proteomes" id="UP000784294">
    <property type="component" value="Unassembled WGS sequence"/>
</dbReference>
<accession>A0A3S4ZR56</accession>
<gene>
    <name evidence="2" type="ORF">PXEA_LOCUS11175</name>
</gene>
<proteinExistence type="predicted"/>
<evidence type="ECO:0000313" key="3">
    <source>
        <dbReference type="Proteomes" id="UP000784294"/>
    </source>
</evidence>